<dbReference type="Proteomes" id="UP000316882">
    <property type="component" value="Unassembled WGS sequence"/>
</dbReference>
<proteinExistence type="predicted"/>
<comment type="caution">
    <text evidence="1">The sequence shown here is derived from an EMBL/GenBank/DDBJ whole genome shotgun (WGS) entry which is preliminary data.</text>
</comment>
<dbReference type="EMBL" id="BJMH01000037">
    <property type="protein sequence ID" value="GEB35303.1"/>
    <property type="molecule type" value="Genomic_DNA"/>
</dbReference>
<accession>A0A4Y3PPG7</accession>
<evidence type="ECO:0000313" key="2">
    <source>
        <dbReference type="Proteomes" id="UP000316882"/>
    </source>
</evidence>
<dbReference type="AlphaFoldDB" id="A0A4Y3PPG7"/>
<evidence type="ECO:0000313" key="1">
    <source>
        <dbReference type="EMBL" id="GEB35303.1"/>
    </source>
</evidence>
<organism evidence="1 2">
    <name type="scientific">Brevibacillus parabrevis</name>
    <dbReference type="NCBI Taxonomy" id="54914"/>
    <lineage>
        <taxon>Bacteria</taxon>
        <taxon>Bacillati</taxon>
        <taxon>Bacillota</taxon>
        <taxon>Bacilli</taxon>
        <taxon>Bacillales</taxon>
        <taxon>Paenibacillaceae</taxon>
        <taxon>Brevibacillus</taxon>
    </lineage>
</organism>
<name>A0A4Y3PPG7_BREPA</name>
<keyword evidence="2" id="KW-1185">Reference proteome</keyword>
<gene>
    <name evidence="1" type="ORF">BPA01_48830</name>
</gene>
<protein>
    <submittedName>
        <fullName evidence="1">Uncharacterized protein</fullName>
    </submittedName>
</protein>
<sequence>MNFKDLVAADLDVFLNTDEFAEDHTLGGKKMRLIIDSDSLNGTPLPHAEGVSLWRKVVYVSCSELGYRPNEGGLLELDDQTYTVANVDEQAGMYAITLEANQL</sequence>
<dbReference type="RefSeq" id="WP_167470336.1">
    <property type="nucleotide sequence ID" value="NZ_BJMH01000037.1"/>
</dbReference>
<reference evidence="1 2" key="1">
    <citation type="submission" date="2019-06" db="EMBL/GenBank/DDBJ databases">
        <title>Whole genome shotgun sequence of Brevibacillus parabrevis NBRC 12334.</title>
        <authorList>
            <person name="Hosoyama A."/>
            <person name="Uohara A."/>
            <person name="Ohji S."/>
            <person name="Ichikawa N."/>
        </authorList>
    </citation>
    <scope>NUCLEOTIDE SEQUENCE [LARGE SCALE GENOMIC DNA]</scope>
    <source>
        <strain evidence="1 2">NBRC 12334</strain>
    </source>
</reference>